<dbReference type="OrthoDB" id="7676303at2759"/>
<feature type="compositionally biased region" description="Polar residues" evidence="1">
    <location>
        <begin position="220"/>
        <end position="237"/>
    </location>
</feature>
<evidence type="ECO:0000313" key="3">
    <source>
        <dbReference type="Proteomes" id="UP000051574"/>
    </source>
</evidence>
<feature type="region of interest" description="Disordered" evidence="1">
    <location>
        <begin position="279"/>
        <end position="373"/>
    </location>
</feature>
<sequence>MYAGRSDQQQQWTVHAEFTIKHDGLENPSTTPKTHTERDENGVRMVYSWTSQPTTTSTTNTNDSHSSRTDRSSTSSVSDVKDPQLPYGFQRGNLVFTSTPPKKQPFPTEAPGKTHLQDSSGYSSELLSPNSGSLPYRPIQPYNRRCRSTCSIVLSADFDQKAEDNAENPQCGRTHSLRCQTPTAKSERKDYYGCGDPWCYHAGGEDYCRFPPLQEIDEYGSTTSSKRPSRASTFTVRQSDRSKSTPSKAMIDAKKDASVQTYEMIDKCTSPFLRTDSFNRKASGSGSGGGSAGGAGDVKLRRERNLKKKTNSYQSRRKTEPIHQRQHSPSSFTPDSLDSQQSVKRTVKGPAQFGKLENVKSSSPDSKGSDKKARTVHIDVYCTGTELESSSSSCSDSENKTTSSPQTVFESDKFRLTHKRALDKDVPYHIRKSKSTDSTSNVQHLRKKFEKDESDDDGGSTAYPSQLSSFSAIKDIGSSFSTSVPPSWSTMSMTSYAVPDDDSVANTSWKDTYSDLGSLLESRSSIAQTDSLDFVPRRLWQRASIEESPEDGSLVETPSKASLQPSDSFEYANSDDRLRIMKMERMWGQPVQPPQPQKKHLVQQKKLKEYLDKRMSDKSLPKWESKDTDSEGTDSEEKGWTILKEDKNKEQGQKIIADIVKKCAERKSIENKAISNAKLPDRLTNASDSNLASKSPSILAIRQRLSANPSLGSPFTIFPGIFTEQRAVAKRFGNIVNVFKKPGHHIGPAKNPDCTCDHCRRYFEIYGMRLRASSLGDSSGSIDWKDANRSSVPVEATLIDQNNPVDEKMDLGYTDF</sequence>
<accession>A0A0T6B5X3</accession>
<feature type="region of interest" description="Disordered" evidence="1">
    <location>
        <begin position="427"/>
        <end position="464"/>
    </location>
</feature>
<organism evidence="2 3">
    <name type="scientific">Oryctes borbonicus</name>
    <dbReference type="NCBI Taxonomy" id="1629725"/>
    <lineage>
        <taxon>Eukaryota</taxon>
        <taxon>Metazoa</taxon>
        <taxon>Ecdysozoa</taxon>
        <taxon>Arthropoda</taxon>
        <taxon>Hexapoda</taxon>
        <taxon>Insecta</taxon>
        <taxon>Pterygota</taxon>
        <taxon>Neoptera</taxon>
        <taxon>Endopterygota</taxon>
        <taxon>Coleoptera</taxon>
        <taxon>Polyphaga</taxon>
        <taxon>Scarabaeiformia</taxon>
        <taxon>Scarabaeidae</taxon>
        <taxon>Dynastinae</taxon>
        <taxon>Oryctes</taxon>
    </lineage>
</organism>
<feature type="compositionally biased region" description="Polar residues" evidence="1">
    <location>
        <begin position="327"/>
        <end position="344"/>
    </location>
</feature>
<proteinExistence type="predicted"/>
<feature type="compositionally biased region" description="Low complexity" evidence="1">
    <location>
        <begin position="387"/>
        <end position="404"/>
    </location>
</feature>
<feature type="region of interest" description="Disordered" evidence="1">
    <location>
        <begin position="219"/>
        <end position="256"/>
    </location>
</feature>
<dbReference type="AlphaFoldDB" id="A0A0T6B5X3"/>
<dbReference type="Proteomes" id="UP000051574">
    <property type="component" value="Unassembled WGS sequence"/>
</dbReference>
<evidence type="ECO:0000313" key="2">
    <source>
        <dbReference type="EMBL" id="KRT82509.1"/>
    </source>
</evidence>
<feature type="region of interest" description="Disordered" evidence="1">
    <location>
        <begin position="19"/>
        <end position="136"/>
    </location>
</feature>
<reference evidence="2 3" key="1">
    <citation type="submission" date="2015-09" db="EMBL/GenBank/DDBJ databases">
        <title>Draft genome of the scarab beetle Oryctes borbonicus.</title>
        <authorList>
            <person name="Meyer J.M."/>
            <person name="Markov G.V."/>
            <person name="Baskaran P."/>
            <person name="Herrmann M."/>
            <person name="Sommer R.J."/>
            <person name="Roedelsperger C."/>
        </authorList>
    </citation>
    <scope>NUCLEOTIDE SEQUENCE [LARGE SCALE GENOMIC DNA]</scope>
    <source>
        <strain evidence="2">OB123</strain>
        <tissue evidence="2">Whole animal</tissue>
    </source>
</reference>
<feature type="region of interest" description="Disordered" evidence="1">
    <location>
        <begin position="613"/>
        <end position="645"/>
    </location>
</feature>
<evidence type="ECO:0000256" key="1">
    <source>
        <dbReference type="SAM" id="MobiDB-lite"/>
    </source>
</evidence>
<feature type="compositionally biased region" description="Gly residues" evidence="1">
    <location>
        <begin position="285"/>
        <end position="296"/>
    </location>
</feature>
<feature type="compositionally biased region" description="Polar residues" evidence="1">
    <location>
        <begin position="117"/>
        <end position="133"/>
    </location>
</feature>
<feature type="region of interest" description="Disordered" evidence="1">
    <location>
        <begin position="387"/>
        <end position="407"/>
    </location>
</feature>
<name>A0A0T6B5X3_9SCAR</name>
<feature type="compositionally biased region" description="Basic residues" evidence="1">
    <location>
        <begin position="301"/>
        <end position="310"/>
    </location>
</feature>
<feature type="region of interest" description="Disordered" evidence="1">
    <location>
        <begin position="547"/>
        <end position="569"/>
    </location>
</feature>
<keyword evidence="3" id="KW-1185">Reference proteome</keyword>
<gene>
    <name evidence="2" type="ORF">AMK59_3374</name>
</gene>
<dbReference type="EMBL" id="LJIG01009723">
    <property type="protein sequence ID" value="KRT82509.1"/>
    <property type="molecule type" value="Genomic_DNA"/>
</dbReference>
<protein>
    <submittedName>
        <fullName evidence="2">Uncharacterized protein</fullName>
    </submittedName>
</protein>
<feature type="compositionally biased region" description="Low complexity" evidence="1">
    <location>
        <begin position="48"/>
        <end position="64"/>
    </location>
</feature>
<comment type="caution">
    <text evidence="2">The sequence shown here is derived from an EMBL/GenBank/DDBJ whole genome shotgun (WGS) entry which is preliminary data.</text>
</comment>